<feature type="compositionally biased region" description="Basic and acidic residues" evidence="1">
    <location>
        <begin position="207"/>
        <end position="236"/>
    </location>
</feature>
<feature type="compositionally biased region" description="Polar residues" evidence="1">
    <location>
        <begin position="159"/>
        <end position="173"/>
    </location>
</feature>
<sequence length="292" mass="32867">MHAALIFPSPYFAEAALMFLSKGPSLIHMERLLFPAVLREPALHMRFLPTDRCYTYCRSEIPKSPRRERLVIQGCSSLLTTRGLRQGAASQAQVEALTPAGTLMLLLMTANTLMLYSTPASRPEMLQLLLFPGIRISSCTPDRETERQVDMHERHVEWTETQTTTVNEGSARTSRAAGRVGHQDVRQHHRPLPLHVHDEEGNVNEEAETRATAKNYKEGEKGEGHRGGEDKTEKYKQSWRKRRRRTEDTETSRGTALRPTAKCRSSPPPHPEDVNNAKAPPLPSGLMDMIGE</sequence>
<evidence type="ECO:0000313" key="3">
    <source>
        <dbReference type="Proteomes" id="UP000314294"/>
    </source>
</evidence>
<reference evidence="2 3" key="1">
    <citation type="submission" date="2019-03" db="EMBL/GenBank/DDBJ databases">
        <title>First draft genome of Liparis tanakae, snailfish: a comprehensive survey of snailfish specific genes.</title>
        <authorList>
            <person name="Kim W."/>
            <person name="Song I."/>
            <person name="Jeong J.-H."/>
            <person name="Kim D."/>
            <person name="Kim S."/>
            <person name="Ryu S."/>
            <person name="Song J.Y."/>
            <person name="Lee S.K."/>
        </authorList>
    </citation>
    <scope>NUCLEOTIDE SEQUENCE [LARGE SCALE GENOMIC DNA]</scope>
    <source>
        <tissue evidence="2">Muscle</tissue>
    </source>
</reference>
<organism evidence="2 3">
    <name type="scientific">Liparis tanakae</name>
    <name type="common">Tanaka's snailfish</name>
    <dbReference type="NCBI Taxonomy" id="230148"/>
    <lineage>
        <taxon>Eukaryota</taxon>
        <taxon>Metazoa</taxon>
        <taxon>Chordata</taxon>
        <taxon>Craniata</taxon>
        <taxon>Vertebrata</taxon>
        <taxon>Euteleostomi</taxon>
        <taxon>Actinopterygii</taxon>
        <taxon>Neopterygii</taxon>
        <taxon>Teleostei</taxon>
        <taxon>Neoteleostei</taxon>
        <taxon>Acanthomorphata</taxon>
        <taxon>Eupercaria</taxon>
        <taxon>Perciformes</taxon>
        <taxon>Cottioidei</taxon>
        <taxon>Cottales</taxon>
        <taxon>Liparidae</taxon>
        <taxon>Liparis</taxon>
    </lineage>
</organism>
<dbReference type="EMBL" id="SRLO01001512">
    <property type="protein sequence ID" value="TNN37261.1"/>
    <property type="molecule type" value="Genomic_DNA"/>
</dbReference>
<comment type="caution">
    <text evidence="2">The sequence shown here is derived from an EMBL/GenBank/DDBJ whole genome shotgun (WGS) entry which is preliminary data.</text>
</comment>
<evidence type="ECO:0000313" key="2">
    <source>
        <dbReference type="EMBL" id="TNN37261.1"/>
    </source>
</evidence>
<dbReference type="Proteomes" id="UP000314294">
    <property type="component" value="Unassembled WGS sequence"/>
</dbReference>
<name>A0A4Z2F8V3_9TELE</name>
<dbReference type="AlphaFoldDB" id="A0A4Z2F8V3"/>
<evidence type="ECO:0000256" key="1">
    <source>
        <dbReference type="SAM" id="MobiDB-lite"/>
    </source>
</evidence>
<gene>
    <name evidence="2" type="ORF">EYF80_052579</name>
</gene>
<feature type="region of interest" description="Disordered" evidence="1">
    <location>
        <begin position="157"/>
        <end position="292"/>
    </location>
</feature>
<accession>A0A4Z2F8V3</accession>
<protein>
    <submittedName>
        <fullName evidence="2">Uncharacterized protein</fullName>
    </submittedName>
</protein>
<keyword evidence="3" id="KW-1185">Reference proteome</keyword>
<proteinExistence type="predicted"/>